<accession>A0AAN9YU44</accession>
<keyword evidence="4 6" id="KW-0472">Membrane</keyword>
<keyword evidence="9" id="KW-1185">Reference proteome</keyword>
<reference evidence="8 9" key="1">
    <citation type="submission" date="2024-02" db="EMBL/GenBank/DDBJ databases">
        <title>De novo assembly and annotation of 12 fungi associated with fruit tree decline syndrome in Ontario, Canada.</title>
        <authorList>
            <person name="Sulman M."/>
            <person name="Ellouze W."/>
            <person name="Ilyukhin E."/>
        </authorList>
    </citation>
    <scope>NUCLEOTIDE SEQUENCE [LARGE SCALE GENOMIC DNA]</scope>
    <source>
        <strain evidence="8 9">M11/M66-122</strain>
    </source>
</reference>
<keyword evidence="3 6" id="KW-1133">Transmembrane helix</keyword>
<proteinExistence type="predicted"/>
<dbReference type="CDD" id="cd17323">
    <property type="entry name" value="MFS_Tpo1_MDR_like"/>
    <property type="match status" value="1"/>
</dbReference>
<feature type="transmembrane region" description="Helical" evidence="6">
    <location>
        <begin position="371"/>
        <end position="392"/>
    </location>
</feature>
<feature type="transmembrane region" description="Helical" evidence="6">
    <location>
        <begin position="467"/>
        <end position="487"/>
    </location>
</feature>
<dbReference type="Gene3D" id="1.20.1250.20">
    <property type="entry name" value="MFS general substrate transporter like domains"/>
    <property type="match status" value="1"/>
</dbReference>
<dbReference type="PROSITE" id="PS50850">
    <property type="entry name" value="MFS"/>
    <property type="match status" value="1"/>
</dbReference>
<evidence type="ECO:0000313" key="9">
    <source>
        <dbReference type="Proteomes" id="UP001320420"/>
    </source>
</evidence>
<sequence length="504" mass="54874">MFEPENSSPGIAAAQGDDGTPATELGPVGPARHSSHTKGDSGSPGPAPWAWEIDPENPYNWRRWKKNLQLLMISCVAFTASVGTSIISPAHGQLMDEFHVSSTVAFLPITTYVMALGLGPVLGGPLSETAGRKAVWYMAAFLGGLFALSCGLVHNFAGLCILRFLSGFFYGPGLAVGAGVLAEVYLPLDRGGPASVYTLSPFLGPGLGPVLGVFLVSRKSWRWTQFVLAAFSAVSLVLVFFAAETYQPKIQRWRSKQLGLDVIEKPPFAVTVKEFTTITILRPLHMLVTEPIVAFLSLYVAFVFGILFMFFGVFFWIFQSTYHFTLEQSGLVFLAVAVGCVIGIVIVGFCTKLYYEREARNYPPHEAPPEYRLLPAMVGSGLLPVSLIWFAFTAQKSVSAGWPIAAIVVFGAGNICLFVSALQYMGDVYHRTNVASAASANAFARYMLAAVFPLFSLQMYQNLQVKWATLVLTFIAIAMLPLPFALFRYGKLLRGRSSYPTAAY</sequence>
<dbReference type="GO" id="GO:0015606">
    <property type="term" value="F:spermidine transmembrane transporter activity"/>
    <property type="evidence" value="ECO:0007669"/>
    <property type="project" value="TreeGrafter"/>
</dbReference>
<evidence type="ECO:0000256" key="6">
    <source>
        <dbReference type="SAM" id="Phobius"/>
    </source>
</evidence>
<evidence type="ECO:0000256" key="1">
    <source>
        <dbReference type="ARBA" id="ARBA00004141"/>
    </source>
</evidence>
<evidence type="ECO:0000313" key="8">
    <source>
        <dbReference type="EMBL" id="KAK7754025.1"/>
    </source>
</evidence>
<dbReference type="PANTHER" id="PTHR23502">
    <property type="entry name" value="MAJOR FACILITATOR SUPERFAMILY"/>
    <property type="match status" value="1"/>
</dbReference>
<dbReference type="PANTHER" id="PTHR23502:SF38">
    <property type="entry name" value="POLYAMINE TRANSPORTER 4"/>
    <property type="match status" value="1"/>
</dbReference>
<feature type="transmembrane region" description="Helical" evidence="6">
    <location>
        <begin position="223"/>
        <end position="246"/>
    </location>
</feature>
<dbReference type="InterPro" id="IPR020846">
    <property type="entry name" value="MFS_dom"/>
</dbReference>
<dbReference type="InterPro" id="IPR011701">
    <property type="entry name" value="MFS"/>
</dbReference>
<dbReference type="AlphaFoldDB" id="A0AAN9YU44"/>
<feature type="transmembrane region" description="Helical" evidence="6">
    <location>
        <begin position="404"/>
        <end position="422"/>
    </location>
</feature>
<protein>
    <recommendedName>
        <fullName evidence="7">Major facilitator superfamily (MFS) profile domain-containing protein</fullName>
    </recommendedName>
</protein>
<name>A0AAN9YU44_9PEZI</name>
<comment type="subcellular location">
    <subcellularLocation>
        <location evidence="1">Membrane</location>
        <topology evidence="1">Multi-pass membrane protein</topology>
    </subcellularLocation>
</comment>
<comment type="caution">
    <text evidence="8">The sequence shown here is derived from an EMBL/GenBank/DDBJ whole genome shotgun (WGS) entry which is preliminary data.</text>
</comment>
<dbReference type="SUPFAM" id="SSF103473">
    <property type="entry name" value="MFS general substrate transporter"/>
    <property type="match status" value="1"/>
</dbReference>
<feature type="transmembrane region" description="Helical" evidence="6">
    <location>
        <begin position="434"/>
        <end position="455"/>
    </location>
</feature>
<feature type="transmembrane region" description="Helical" evidence="6">
    <location>
        <begin position="195"/>
        <end position="217"/>
    </location>
</feature>
<dbReference type="Pfam" id="PF07690">
    <property type="entry name" value="MFS_1"/>
    <property type="match status" value="1"/>
</dbReference>
<feature type="transmembrane region" description="Helical" evidence="6">
    <location>
        <begin position="330"/>
        <end position="350"/>
    </location>
</feature>
<evidence type="ECO:0000256" key="3">
    <source>
        <dbReference type="ARBA" id="ARBA00022989"/>
    </source>
</evidence>
<feature type="transmembrane region" description="Helical" evidence="6">
    <location>
        <begin position="169"/>
        <end position="188"/>
    </location>
</feature>
<dbReference type="GO" id="GO:0000297">
    <property type="term" value="F:spermine transmembrane transporter activity"/>
    <property type="evidence" value="ECO:0007669"/>
    <property type="project" value="TreeGrafter"/>
</dbReference>
<feature type="region of interest" description="Disordered" evidence="5">
    <location>
        <begin position="1"/>
        <end position="49"/>
    </location>
</feature>
<feature type="transmembrane region" description="Helical" evidence="6">
    <location>
        <begin position="292"/>
        <end position="318"/>
    </location>
</feature>
<dbReference type="InterPro" id="IPR036259">
    <property type="entry name" value="MFS_trans_sf"/>
</dbReference>
<dbReference type="EMBL" id="JAKJXP020000024">
    <property type="protein sequence ID" value="KAK7754025.1"/>
    <property type="molecule type" value="Genomic_DNA"/>
</dbReference>
<feature type="transmembrane region" description="Helical" evidence="6">
    <location>
        <begin position="70"/>
        <end position="91"/>
    </location>
</feature>
<evidence type="ECO:0000256" key="4">
    <source>
        <dbReference type="ARBA" id="ARBA00023136"/>
    </source>
</evidence>
<organism evidence="8 9">
    <name type="scientific">Diatrype stigma</name>
    <dbReference type="NCBI Taxonomy" id="117547"/>
    <lineage>
        <taxon>Eukaryota</taxon>
        <taxon>Fungi</taxon>
        <taxon>Dikarya</taxon>
        <taxon>Ascomycota</taxon>
        <taxon>Pezizomycotina</taxon>
        <taxon>Sordariomycetes</taxon>
        <taxon>Xylariomycetidae</taxon>
        <taxon>Xylariales</taxon>
        <taxon>Diatrypaceae</taxon>
        <taxon>Diatrype</taxon>
    </lineage>
</organism>
<keyword evidence="2 6" id="KW-0812">Transmembrane</keyword>
<dbReference type="GO" id="GO:0005886">
    <property type="term" value="C:plasma membrane"/>
    <property type="evidence" value="ECO:0007669"/>
    <property type="project" value="TreeGrafter"/>
</dbReference>
<feature type="transmembrane region" description="Helical" evidence="6">
    <location>
        <begin position="134"/>
        <end position="157"/>
    </location>
</feature>
<gene>
    <name evidence="8" type="ORF">SLS62_004124</name>
</gene>
<dbReference type="Proteomes" id="UP001320420">
    <property type="component" value="Unassembled WGS sequence"/>
</dbReference>
<evidence type="ECO:0000256" key="2">
    <source>
        <dbReference type="ARBA" id="ARBA00022692"/>
    </source>
</evidence>
<evidence type="ECO:0000256" key="5">
    <source>
        <dbReference type="SAM" id="MobiDB-lite"/>
    </source>
</evidence>
<evidence type="ECO:0000259" key="7">
    <source>
        <dbReference type="PROSITE" id="PS50850"/>
    </source>
</evidence>
<feature type="transmembrane region" description="Helical" evidence="6">
    <location>
        <begin position="103"/>
        <end position="122"/>
    </location>
</feature>
<feature type="domain" description="Major facilitator superfamily (MFS) profile" evidence="7">
    <location>
        <begin position="69"/>
        <end position="493"/>
    </location>
</feature>